<reference evidence="1 2" key="1">
    <citation type="submission" date="2023-06" db="EMBL/GenBank/DDBJ databases">
        <title>Identification and characterization of antibiotic-resistant Gram-negative bacteria.</title>
        <authorList>
            <person name="Cho G.-S."/>
            <person name="Lee J."/>
            <person name="Tai E."/>
            <person name="Jeong S."/>
            <person name="Kim I."/>
            <person name="Kim B.-E."/>
            <person name="Jeong M.-I."/>
            <person name="Oh K.-K."/>
            <person name="Franz C.M.A.P."/>
        </authorList>
    </citation>
    <scope>NUCLEOTIDE SEQUENCE [LARGE SCALE GENOMIC DNA]</scope>
    <source>
        <strain evidence="1 2">V106_12</strain>
    </source>
</reference>
<dbReference type="InterPro" id="IPR025048">
    <property type="entry name" value="DUF3987"/>
</dbReference>
<dbReference type="EMBL" id="JASSOM010000084">
    <property type="protein sequence ID" value="MDK9365764.1"/>
    <property type="molecule type" value="Genomic_DNA"/>
</dbReference>
<accession>A0AAP4FXX8</accession>
<keyword evidence="2" id="KW-1185">Reference proteome</keyword>
<dbReference type="Pfam" id="PF13148">
    <property type="entry name" value="DUF3987"/>
    <property type="match status" value="1"/>
</dbReference>
<dbReference type="RefSeq" id="WP_285150315.1">
    <property type="nucleotide sequence ID" value="NZ_JASSOM010000084.1"/>
</dbReference>
<protein>
    <submittedName>
        <fullName evidence="1">YfjI family protein</fullName>
    </submittedName>
</protein>
<evidence type="ECO:0000313" key="2">
    <source>
        <dbReference type="Proteomes" id="UP001223214"/>
    </source>
</evidence>
<dbReference type="AlphaFoldDB" id="A0AAP4FXX8"/>
<organism evidence="1 2">
    <name type="scientific">Lelliottia wanjuensis</name>
    <dbReference type="NCBI Taxonomy" id="3050585"/>
    <lineage>
        <taxon>Bacteria</taxon>
        <taxon>Pseudomonadati</taxon>
        <taxon>Pseudomonadota</taxon>
        <taxon>Gammaproteobacteria</taxon>
        <taxon>Enterobacterales</taxon>
        <taxon>Enterobacteriaceae</taxon>
        <taxon>Lelliottia</taxon>
    </lineage>
</organism>
<name>A0AAP4FXX8_9ENTR</name>
<sequence length="519" mass="58912">MPKIQCGDSSYLPAQKMKEQIMCAKKLDGYKKYPGRIPCEGYPVDDLPEELYLVAVEIKKLTQAPFEMIVSCLLSVLSLATQGAYDVKAFESQGTIPLSLFIMTLALSGERKTTVEKLLMRVFREYDSKAAEQYQLDLQNYQILSDIWKTEKKALETALKAAIKAEEDPKECRDRLVAHGYKKPDAPVKRQLIYDNTTERALLEGLRGCGVSAGLMSDEGGNLLKSSIFSNLPTINTLWSGGEVPVNRMKDCFTVKNARLTMHVMVQPDLFLSSEKLREHFFRESGAGGRFMLSYPVSTMGERYESSYSRTLAECTELQKLEVKMQAWLEKSLNCNGERQVLVVGDMQYLMGLHNLVESELNYGCTLYDFYDVGSKIIENTVRIAGILHLLTRKDNSLIIPRECIDSAHALCGWYVNQFMSIFSENARDEHDEALVMDWLDKYHTDPRWQAGFPVSDVANFGPSALRNKDKRIHRALENIVAKSNGTFMFVEAPRKTPGRPGVKYFVSNSQFNDYWKRS</sequence>
<comment type="caution">
    <text evidence="1">The sequence shown here is derived from an EMBL/GenBank/DDBJ whole genome shotgun (WGS) entry which is preliminary data.</text>
</comment>
<dbReference type="Proteomes" id="UP001223214">
    <property type="component" value="Unassembled WGS sequence"/>
</dbReference>
<gene>
    <name evidence="1" type="ORF">QQF32_21465</name>
</gene>
<proteinExistence type="predicted"/>
<evidence type="ECO:0000313" key="1">
    <source>
        <dbReference type="EMBL" id="MDK9365764.1"/>
    </source>
</evidence>